<evidence type="ECO:0000256" key="4">
    <source>
        <dbReference type="ARBA" id="ARBA00022692"/>
    </source>
</evidence>
<dbReference type="PANTHER" id="PTHR30576">
    <property type="entry name" value="COLANIC BIOSYNTHESIS UDP-GLUCOSE LIPID CARRIER TRANSFERASE"/>
    <property type="match status" value="1"/>
</dbReference>
<dbReference type="NCBIfam" id="TIGR03023">
    <property type="entry name" value="WcaJ_sugtrans"/>
    <property type="match status" value="1"/>
</dbReference>
<dbReference type="PANTHER" id="PTHR30576:SF21">
    <property type="entry name" value="UDP-GLUCOSE:UNDECAPRENYL-PHOSPHATE GLUCOSE-1-PHOSPHATE TRANSFERASE"/>
    <property type="match status" value="1"/>
</dbReference>
<evidence type="ECO:0000313" key="10">
    <source>
        <dbReference type="Proteomes" id="UP001629214"/>
    </source>
</evidence>
<feature type="transmembrane region" description="Helical" evidence="7">
    <location>
        <begin position="111"/>
        <end position="134"/>
    </location>
</feature>
<dbReference type="NCBIfam" id="TIGR03025">
    <property type="entry name" value="EPS_sugtrans"/>
    <property type="match status" value="1"/>
</dbReference>
<keyword evidence="4 7" id="KW-0812">Transmembrane</keyword>
<keyword evidence="5 7" id="KW-1133">Transmembrane helix</keyword>
<sequence>MSFYADKRNHHTTLLGLAVGAAYAFTIILTLEICIAIYQWAAFSTFNFVAAIAGAVGFVVFSDPRRYAVDNSSMMVHYFGTIVRLWIGTFFVVVLSLYLTKSGEDFSRVVMTMWLVATPFTLAFTSFLCRRWALRLYSAKGERRTAVFVGFSEDAQRLSESFQTSKMLGITPLGFFDNRQGTQRVGSELPRLGSLMDAITWIEHNPVDVVFVGLVHARYSDIAPVVDALHDSVSSVYFVPESKMFGLGHMHYGEIAGTPVLVAYETPFIGVTRLLKRFVDVILSLIILLLLSPVLFIIAMGVKLSSPGPIVFRQMRYGVGGQRIVVSKFRSMRNDPLPQENGEVKQATVGDARVTPFGRFLRKTSLDELPQFFNVLEGSMSIVGPRPHAVQHNELYRKQVKGYMLRHKVKPGITGWAQVNGLRGETDTLDKMQRRIEYDLYYIRNWSLALDFKIILRTVLVVLKDRNAY</sequence>
<evidence type="ECO:0000256" key="1">
    <source>
        <dbReference type="ARBA" id="ARBA00004141"/>
    </source>
</evidence>
<evidence type="ECO:0000256" key="3">
    <source>
        <dbReference type="ARBA" id="ARBA00022679"/>
    </source>
</evidence>
<keyword evidence="10" id="KW-1185">Reference proteome</keyword>
<name>A0ABW8Z2V8_9BURK</name>
<proteinExistence type="inferred from homology"/>
<comment type="caution">
    <text evidence="9">The sequence shown here is derived from an EMBL/GenBank/DDBJ whole genome shotgun (WGS) entry which is preliminary data.</text>
</comment>
<evidence type="ECO:0000256" key="7">
    <source>
        <dbReference type="SAM" id="Phobius"/>
    </source>
</evidence>
<dbReference type="Proteomes" id="UP001629214">
    <property type="component" value="Unassembled WGS sequence"/>
</dbReference>
<feature type="transmembrane region" description="Helical" evidence="7">
    <location>
        <begin position="281"/>
        <end position="302"/>
    </location>
</feature>
<comment type="subcellular location">
    <subcellularLocation>
        <location evidence="1">Membrane</location>
        <topology evidence="1">Multi-pass membrane protein</topology>
    </subcellularLocation>
</comment>
<evidence type="ECO:0000313" key="9">
    <source>
        <dbReference type="EMBL" id="MFL9877361.1"/>
    </source>
</evidence>
<feature type="transmembrane region" description="Helical" evidence="7">
    <location>
        <begin position="37"/>
        <end position="61"/>
    </location>
</feature>
<feature type="domain" description="Bacterial sugar transferase" evidence="8">
    <location>
        <begin position="276"/>
        <end position="464"/>
    </location>
</feature>
<dbReference type="InterPro" id="IPR003362">
    <property type="entry name" value="Bact_transf"/>
</dbReference>
<keyword evidence="3 9" id="KW-0808">Transferase</keyword>
<dbReference type="Pfam" id="PF02397">
    <property type="entry name" value="Bac_transf"/>
    <property type="match status" value="1"/>
</dbReference>
<feature type="transmembrane region" description="Helical" evidence="7">
    <location>
        <begin position="12"/>
        <end position="31"/>
    </location>
</feature>
<dbReference type="Gene3D" id="3.40.50.720">
    <property type="entry name" value="NAD(P)-binding Rossmann-like Domain"/>
    <property type="match status" value="1"/>
</dbReference>
<feature type="transmembrane region" description="Helical" evidence="7">
    <location>
        <begin position="82"/>
        <end position="99"/>
    </location>
</feature>
<dbReference type="EMBL" id="JAQQFR010000002">
    <property type="protein sequence ID" value="MFL9877361.1"/>
    <property type="molecule type" value="Genomic_DNA"/>
</dbReference>
<gene>
    <name evidence="9" type="ORF">PQR63_03140</name>
</gene>
<dbReference type="InterPro" id="IPR017473">
    <property type="entry name" value="Undecaprenyl-P_gluc_Ptfrase"/>
</dbReference>
<protein>
    <submittedName>
        <fullName evidence="9">Undecaprenyl-phosphate glucose phosphotransferase</fullName>
        <ecNumber evidence="9">2.7.8.31</ecNumber>
    </submittedName>
</protein>
<dbReference type="GO" id="GO:0089702">
    <property type="term" value="F:undecaprenyl-phosphate glucose phosphotransferase activity"/>
    <property type="evidence" value="ECO:0007669"/>
    <property type="project" value="UniProtKB-EC"/>
</dbReference>
<reference evidence="9 10" key="1">
    <citation type="journal article" date="2024" name="Chem. Sci.">
        <title>Discovery of megapolipeptins by genome mining of a Burkholderiales bacteria collection.</title>
        <authorList>
            <person name="Paulo B.S."/>
            <person name="Recchia M.J.J."/>
            <person name="Lee S."/>
            <person name="Fergusson C.H."/>
            <person name="Romanowski S.B."/>
            <person name="Hernandez A."/>
            <person name="Krull N."/>
            <person name="Liu D.Y."/>
            <person name="Cavanagh H."/>
            <person name="Bos A."/>
            <person name="Gray C.A."/>
            <person name="Murphy B.T."/>
            <person name="Linington R.G."/>
            <person name="Eustaquio A.S."/>
        </authorList>
    </citation>
    <scope>NUCLEOTIDE SEQUENCE [LARGE SCALE GENOMIC DNA]</scope>
    <source>
        <strain evidence="9 10">RL21-008-BIB-B</strain>
    </source>
</reference>
<organism evidence="9 10">
    <name type="scientific">Herbaspirillum rhizosphaerae</name>
    <dbReference type="NCBI Taxonomy" id="346179"/>
    <lineage>
        <taxon>Bacteria</taxon>
        <taxon>Pseudomonadati</taxon>
        <taxon>Pseudomonadota</taxon>
        <taxon>Betaproteobacteria</taxon>
        <taxon>Burkholderiales</taxon>
        <taxon>Oxalobacteraceae</taxon>
        <taxon>Herbaspirillum</taxon>
    </lineage>
</organism>
<dbReference type="EC" id="2.7.8.31" evidence="9"/>
<evidence type="ECO:0000256" key="6">
    <source>
        <dbReference type="ARBA" id="ARBA00023136"/>
    </source>
</evidence>
<dbReference type="InterPro" id="IPR017475">
    <property type="entry name" value="EPS_sugar_tfrase"/>
</dbReference>
<evidence type="ECO:0000256" key="5">
    <source>
        <dbReference type="ARBA" id="ARBA00022989"/>
    </source>
</evidence>
<evidence type="ECO:0000256" key="2">
    <source>
        <dbReference type="ARBA" id="ARBA00006464"/>
    </source>
</evidence>
<evidence type="ECO:0000259" key="8">
    <source>
        <dbReference type="Pfam" id="PF02397"/>
    </source>
</evidence>
<keyword evidence="6 7" id="KW-0472">Membrane</keyword>
<accession>A0ABW8Z2V8</accession>
<comment type="similarity">
    <text evidence="2">Belongs to the bacterial sugar transferase family.</text>
</comment>
<dbReference type="RefSeq" id="WP_408165566.1">
    <property type="nucleotide sequence ID" value="NZ_JAQQFR010000002.1"/>
</dbReference>
<dbReference type="Pfam" id="PF13727">
    <property type="entry name" value="CoA_binding_3"/>
    <property type="match status" value="1"/>
</dbReference>